<dbReference type="KEGG" id="cbat:M666_06720"/>
<evidence type="ECO:0000313" key="1">
    <source>
        <dbReference type="EMBL" id="AIZ41291.1"/>
    </source>
</evidence>
<gene>
    <name evidence="1" type="ORF">M666_06720</name>
</gene>
<dbReference type="InterPro" id="IPR014917">
    <property type="entry name" value="DUF1800"/>
</dbReference>
<dbReference type="EMBL" id="CP009976">
    <property type="protein sequence ID" value="AIZ41291.1"/>
    <property type="molecule type" value="Genomic_DNA"/>
</dbReference>
<sequence length="496" mass="56920">MEYFINCNTAPLSPYTTPLDKQRAEHFYRRIGLSASVATIESAVGQTAESLVNAIINEATSMPESAAPIWADWTRADYPEDSETRNPIVNAQYEEWRQTYTRAILSNNLRDRLSFFWSNHFVTELRKYDAPTYLYHYTNCLQRNALGNFRTFTSEIGLDNAMLYYLDGVYNNGNNPNENYGRELYELFTLGEGNNYTEEDIIETARALTGYVDRPDIAWSPVNFDPTKFDDTPKTIFGQTANFDYDGVIDNLFTQRPNEISYFICKKLYEFFVHPDSTDQAGNAQVIIDGLAATFRANDFEIAPVLSQLFKSQHFFDDEAIGVIIKSPFDLFLSLINETSFSYTDSIIANMYSTSELLGQEVFNQPGVEGWYRNRQWINNNFMIGRWLSCEMFLELFYTADSEQFFDLAVSLVPNAVSVNNPDDITNALLAKLFPKGIAEDQLQNALDVFRDASLEQYYAPDGDGSWSVYNYADSAKQQLYFLLLHIIRQPEFQLK</sequence>
<dbReference type="AlphaFoldDB" id="A0AAU8RC41"/>
<dbReference type="RefSeq" id="WP_029447259.1">
    <property type="nucleotide sequence ID" value="NZ_CP009976.1"/>
</dbReference>
<proteinExistence type="predicted"/>
<evidence type="ECO:0000313" key="2">
    <source>
        <dbReference type="Proteomes" id="UP000030786"/>
    </source>
</evidence>
<dbReference type="GeneID" id="78060424"/>
<dbReference type="Pfam" id="PF08811">
    <property type="entry name" value="DUF1800"/>
    <property type="match status" value="1"/>
</dbReference>
<reference evidence="1 2" key="1">
    <citation type="journal article" date="2014" name="Environ. Microbiol.">
        <title>Contrasting genomic patterns and infection strategies of two co-existing Bacteroidetes podovirus genera.</title>
        <authorList>
            <person name="Holmfeldt K."/>
            <person name="Howard-Varona C."/>
            <person name="Solonenko N."/>
            <person name="Sullivan M.B."/>
        </authorList>
    </citation>
    <scope>NUCLEOTIDE SEQUENCE [LARGE SCALE GENOMIC DNA]</scope>
    <source>
        <strain evidence="1 2">18</strain>
    </source>
</reference>
<protein>
    <submittedName>
        <fullName evidence="1">Signal peptide protein</fullName>
    </submittedName>
</protein>
<accession>A0AAU8RC41</accession>
<organism evidence="1 2">
    <name type="scientific">Cellulophaga baltica 18</name>
    <dbReference type="NCBI Taxonomy" id="1348584"/>
    <lineage>
        <taxon>Bacteria</taxon>
        <taxon>Pseudomonadati</taxon>
        <taxon>Bacteroidota</taxon>
        <taxon>Flavobacteriia</taxon>
        <taxon>Flavobacteriales</taxon>
        <taxon>Flavobacteriaceae</taxon>
        <taxon>Cellulophaga</taxon>
    </lineage>
</organism>
<name>A0AAU8RC41_9FLAO</name>
<dbReference type="Proteomes" id="UP000030786">
    <property type="component" value="Chromosome"/>
</dbReference>